<keyword evidence="8" id="KW-1185">Reference proteome</keyword>
<feature type="compositionally biased region" description="Polar residues" evidence="6">
    <location>
        <begin position="12"/>
        <end position="30"/>
    </location>
</feature>
<evidence type="ECO:0000313" key="7">
    <source>
        <dbReference type="EMBL" id="KAJ3046746.1"/>
    </source>
</evidence>
<gene>
    <name evidence="7" type="primary">SNF5_1</name>
    <name evidence="7" type="ORF">HK097_000588</name>
</gene>
<dbReference type="Proteomes" id="UP001212841">
    <property type="component" value="Unassembled WGS sequence"/>
</dbReference>
<keyword evidence="4" id="KW-0804">Transcription</keyword>
<keyword evidence="3" id="KW-0805">Transcription regulation</keyword>
<evidence type="ECO:0000256" key="5">
    <source>
        <dbReference type="ARBA" id="ARBA00023242"/>
    </source>
</evidence>
<comment type="similarity">
    <text evidence="2">Belongs to the SNF5 family.</text>
</comment>
<dbReference type="InterPro" id="IPR006939">
    <property type="entry name" value="SNF5"/>
</dbReference>
<dbReference type="GO" id="GO:0006338">
    <property type="term" value="P:chromatin remodeling"/>
    <property type="evidence" value="ECO:0007669"/>
    <property type="project" value="InterPro"/>
</dbReference>
<keyword evidence="5" id="KW-0539">Nucleus</keyword>
<evidence type="ECO:0000256" key="6">
    <source>
        <dbReference type="SAM" id="MobiDB-lite"/>
    </source>
</evidence>
<protein>
    <submittedName>
        <fullName evidence="7">SWI/SNF chromatin-remodeling complex subunit</fullName>
    </submittedName>
</protein>
<feature type="non-terminal residue" evidence="7">
    <location>
        <position position="387"/>
    </location>
</feature>
<dbReference type="EMBL" id="JADGJD010001100">
    <property type="protein sequence ID" value="KAJ3046746.1"/>
    <property type="molecule type" value="Genomic_DNA"/>
</dbReference>
<evidence type="ECO:0000313" key="8">
    <source>
        <dbReference type="Proteomes" id="UP001212841"/>
    </source>
</evidence>
<dbReference type="GO" id="GO:0000228">
    <property type="term" value="C:nuclear chromosome"/>
    <property type="evidence" value="ECO:0007669"/>
    <property type="project" value="InterPro"/>
</dbReference>
<evidence type="ECO:0000256" key="4">
    <source>
        <dbReference type="ARBA" id="ARBA00023163"/>
    </source>
</evidence>
<organism evidence="7 8">
    <name type="scientific">Rhizophlyctis rosea</name>
    <dbReference type="NCBI Taxonomy" id="64517"/>
    <lineage>
        <taxon>Eukaryota</taxon>
        <taxon>Fungi</taxon>
        <taxon>Fungi incertae sedis</taxon>
        <taxon>Chytridiomycota</taxon>
        <taxon>Chytridiomycota incertae sedis</taxon>
        <taxon>Chytridiomycetes</taxon>
        <taxon>Rhizophlyctidales</taxon>
        <taxon>Rhizophlyctidaceae</taxon>
        <taxon>Rhizophlyctis</taxon>
    </lineage>
</organism>
<accession>A0AAD5WZE9</accession>
<dbReference type="AlphaFoldDB" id="A0AAD5WZE9"/>
<evidence type="ECO:0000256" key="1">
    <source>
        <dbReference type="ARBA" id="ARBA00004123"/>
    </source>
</evidence>
<comment type="caution">
    <text evidence="7">The sequence shown here is derived from an EMBL/GenBank/DDBJ whole genome shotgun (WGS) entry which is preliminary data.</text>
</comment>
<name>A0AAD5WZE9_9FUNG</name>
<reference evidence="7" key="1">
    <citation type="submission" date="2020-05" db="EMBL/GenBank/DDBJ databases">
        <title>Phylogenomic resolution of chytrid fungi.</title>
        <authorList>
            <person name="Stajich J.E."/>
            <person name="Amses K."/>
            <person name="Simmons R."/>
            <person name="Seto K."/>
            <person name="Myers J."/>
            <person name="Bonds A."/>
            <person name="Quandt C.A."/>
            <person name="Barry K."/>
            <person name="Liu P."/>
            <person name="Grigoriev I."/>
            <person name="Longcore J.E."/>
            <person name="James T.Y."/>
        </authorList>
    </citation>
    <scope>NUCLEOTIDE SEQUENCE</scope>
    <source>
        <strain evidence="7">JEL0318</strain>
    </source>
</reference>
<evidence type="ECO:0000256" key="2">
    <source>
        <dbReference type="ARBA" id="ARBA00010239"/>
    </source>
</evidence>
<evidence type="ECO:0000256" key="3">
    <source>
        <dbReference type="ARBA" id="ARBA00023015"/>
    </source>
</evidence>
<feature type="region of interest" description="Disordered" evidence="6">
    <location>
        <begin position="1"/>
        <end position="68"/>
    </location>
</feature>
<dbReference type="Pfam" id="PF04855">
    <property type="entry name" value="SNF5"/>
    <property type="match status" value="1"/>
</dbReference>
<proteinExistence type="inferred from homology"/>
<sequence>MQLLASNPAMLTPNSSPLRLLSSGGNSAQSSPVVTPSKPAVPAVPAAPTAPAAPQQPKNPVTPKSNPNLSAAAIETYLNREKAFDTGYKHQQRVQTLLFQEKKREMEWMAQAIKAEQRMAEVEPFEIVYPKKQKRATREISFSEQELEKVAEQKEMLVPIRLDLDVEGVKLRDTFTWNMNDDLLQPEQFAEILCEDLQLPVASFLTPIAKAIREQIDDYFQHAPKALEPPDDEVKGREGEEDDFRDAPELRILIKLDITIGNSCLTDQFEWDLNCKRNSPEMFADHLCKELNLCWEFRTAIAHSIREQLQTYAKSLLLVDHHFDGSPVDDDELVQCFLPPLDEKAIFRAPKQKALFQPMYIGVTDLEIERMEKDMERDTRRKRRQTQ</sequence>
<feature type="compositionally biased region" description="Low complexity" evidence="6">
    <location>
        <begin position="31"/>
        <end position="61"/>
    </location>
</feature>
<dbReference type="PANTHER" id="PTHR10019">
    <property type="entry name" value="SNF5"/>
    <property type="match status" value="1"/>
</dbReference>
<comment type="subcellular location">
    <subcellularLocation>
        <location evidence="1">Nucleus</location>
    </subcellularLocation>
</comment>